<dbReference type="NCBIfam" id="TIGR00675">
    <property type="entry name" value="dcm"/>
    <property type="match status" value="1"/>
</dbReference>
<keyword evidence="9" id="KW-0614">Plasmid</keyword>
<dbReference type="EMBL" id="FQ311869">
    <property type="protein sequence ID" value="CBS88697.1"/>
    <property type="molecule type" value="Genomic_DNA"/>
</dbReference>
<dbReference type="PANTHER" id="PTHR10629:SF52">
    <property type="entry name" value="DNA (CYTOSINE-5)-METHYLTRANSFERASE 1"/>
    <property type="match status" value="1"/>
</dbReference>
<organism evidence="9 10">
    <name type="scientific">Azospirillum lipoferum (strain 4B)</name>
    <dbReference type="NCBI Taxonomy" id="862719"/>
    <lineage>
        <taxon>Bacteria</taxon>
        <taxon>Pseudomonadati</taxon>
        <taxon>Pseudomonadota</taxon>
        <taxon>Alphaproteobacteria</taxon>
        <taxon>Rhodospirillales</taxon>
        <taxon>Azospirillaceae</taxon>
        <taxon>Azospirillum</taxon>
    </lineage>
</organism>
<evidence type="ECO:0000256" key="3">
    <source>
        <dbReference type="ARBA" id="ARBA00022679"/>
    </source>
</evidence>
<dbReference type="GO" id="GO:0032259">
    <property type="term" value="P:methylation"/>
    <property type="evidence" value="ECO:0007669"/>
    <property type="project" value="UniProtKB-KW"/>
</dbReference>
<evidence type="ECO:0000256" key="5">
    <source>
        <dbReference type="ARBA" id="ARBA00022747"/>
    </source>
</evidence>
<keyword evidence="4 7" id="KW-0949">S-adenosyl-L-methionine</keyword>
<accession>G7ZBI2</accession>
<dbReference type="EC" id="2.1.1.37" evidence="1"/>
<dbReference type="InterPro" id="IPR001525">
    <property type="entry name" value="C5_MeTfrase"/>
</dbReference>
<dbReference type="GO" id="GO:0009307">
    <property type="term" value="P:DNA restriction-modification system"/>
    <property type="evidence" value="ECO:0007669"/>
    <property type="project" value="UniProtKB-KW"/>
</dbReference>
<evidence type="ECO:0000256" key="1">
    <source>
        <dbReference type="ARBA" id="ARBA00011975"/>
    </source>
</evidence>
<evidence type="ECO:0000256" key="6">
    <source>
        <dbReference type="ARBA" id="ARBA00047422"/>
    </source>
</evidence>
<dbReference type="GO" id="GO:0003886">
    <property type="term" value="F:DNA (cytosine-5-)-methyltransferase activity"/>
    <property type="evidence" value="ECO:0007669"/>
    <property type="project" value="UniProtKB-EC"/>
</dbReference>
<dbReference type="InterPro" id="IPR029063">
    <property type="entry name" value="SAM-dependent_MTases_sf"/>
</dbReference>
<dbReference type="OrthoDB" id="9813719at2"/>
<protein>
    <recommendedName>
        <fullName evidence="1">DNA (cytosine-5-)-methyltransferase</fullName>
        <ecNumber evidence="1">2.1.1.37</ecNumber>
    </recommendedName>
</protein>
<comment type="catalytic activity">
    <reaction evidence="6">
        <text>a 2'-deoxycytidine in DNA + S-adenosyl-L-methionine = a 5-methyl-2'-deoxycytidine in DNA + S-adenosyl-L-homocysteine + H(+)</text>
        <dbReference type="Rhea" id="RHEA:13681"/>
        <dbReference type="Rhea" id="RHEA-COMP:11369"/>
        <dbReference type="Rhea" id="RHEA-COMP:11370"/>
        <dbReference type="ChEBI" id="CHEBI:15378"/>
        <dbReference type="ChEBI" id="CHEBI:57856"/>
        <dbReference type="ChEBI" id="CHEBI:59789"/>
        <dbReference type="ChEBI" id="CHEBI:85452"/>
        <dbReference type="ChEBI" id="CHEBI:85454"/>
        <dbReference type="EC" id="2.1.1.37"/>
    </reaction>
</comment>
<reference evidence="10" key="1">
    <citation type="journal article" date="2011" name="PLoS Genet.">
        <title>Azospirillum genomes reveal transition of bacteria from aquatic to terrestrial environments.</title>
        <authorList>
            <person name="Wisniewski-Dye F."/>
            <person name="Borziak K."/>
            <person name="Khalsa-Moyers G."/>
            <person name="Alexandre G."/>
            <person name="Sukharnikov L.O."/>
            <person name="Wuichet K."/>
            <person name="Hurst G.B."/>
            <person name="McDonald W.H."/>
            <person name="Robertson J.S."/>
            <person name="Barbe V."/>
            <person name="Calteau A."/>
            <person name="Rouy Z."/>
            <person name="Mangenot S."/>
            <person name="Prigent-Combaret C."/>
            <person name="Normand P."/>
            <person name="Boyer M."/>
            <person name="Siguier P."/>
            <person name="Dessaux Y."/>
            <person name="Elmerich C."/>
            <person name="Condemine G."/>
            <person name="Krishnen G."/>
            <person name="Kennedy I."/>
            <person name="Paterson A.H."/>
            <person name="Gonzalez V."/>
            <person name="Mavingui P."/>
            <person name="Zhulin I.B."/>
        </authorList>
    </citation>
    <scope>NUCLEOTIDE SEQUENCE [LARGE SCALE GENOMIC DNA]</scope>
    <source>
        <strain evidence="10">4B</strain>
    </source>
</reference>
<gene>
    <name evidence="9" type="primary">dcm</name>
    <name evidence="9" type="ordered locus">AZOLI_p10441</name>
</gene>
<feature type="active site" evidence="7">
    <location>
        <position position="92"/>
    </location>
</feature>
<dbReference type="SUPFAM" id="SSF53335">
    <property type="entry name" value="S-adenosyl-L-methionine-dependent methyltransferases"/>
    <property type="match status" value="1"/>
</dbReference>
<dbReference type="PROSITE" id="PS51679">
    <property type="entry name" value="SAM_MT_C5"/>
    <property type="match status" value="1"/>
</dbReference>
<geneLocation type="plasmid" evidence="9 10">
    <name>AZO_p1</name>
</geneLocation>
<evidence type="ECO:0000313" key="10">
    <source>
        <dbReference type="Proteomes" id="UP000005667"/>
    </source>
</evidence>
<dbReference type="REBASE" id="41751">
    <property type="entry name" value="M.Ali4BORF10441P"/>
</dbReference>
<evidence type="ECO:0000256" key="8">
    <source>
        <dbReference type="RuleBase" id="RU000416"/>
    </source>
</evidence>
<evidence type="ECO:0000256" key="7">
    <source>
        <dbReference type="PROSITE-ProRule" id="PRU01016"/>
    </source>
</evidence>
<evidence type="ECO:0000313" key="9">
    <source>
        <dbReference type="EMBL" id="CBS88697.1"/>
    </source>
</evidence>
<proteinExistence type="inferred from homology"/>
<sequence length="368" mass="40222">MDQTTTSTEGTSSDSIAVVDLFCGAGGLAYGLKQAGLHVAAGVDLDPSCRFPLETNTGATFVCRDVSAVTADDVIGWFGEASIRVLAGCAPCQPFSTYSQSRKSEDNRWTLLREFQRLAVAIRPEIVTMENVPGLANQSIWKEFVAALEAEGYKVTWREVLCTEFGVPQNRRRLVLLASQLGKIELAGPDTKDLRTVKQVIGELPAITAGGTHPDDRLHTASSLSPINLRRIRASKPGGTWRDWPKSLRAKCHVRKTGKTYPAVYGRMEWNKPAPTMTTQCYGFGNGRFGHPEQDRAISLREAALLQSFPPDYQFLDADDEVTFNRLGTLIGNAVPPKLGEAIGHSIRTHLSQVRDGLPPPQGQLSLF</sequence>
<dbReference type="Gene3D" id="3.40.50.150">
    <property type="entry name" value="Vaccinia Virus protein VP39"/>
    <property type="match status" value="1"/>
</dbReference>
<name>G7ZBI2_AZOL4</name>
<dbReference type="Pfam" id="PF00145">
    <property type="entry name" value="DNA_methylase"/>
    <property type="match status" value="1"/>
</dbReference>
<evidence type="ECO:0000256" key="4">
    <source>
        <dbReference type="ARBA" id="ARBA00022691"/>
    </source>
</evidence>
<keyword evidence="2 7" id="KW-0489">Methyltransferase</keyword>
<dbReference type="AlphaFoldDB" id="G7ZBI2"/>
<dbReference type="GO" id="GO:0003677">
    <property type="term" value="F:DNA binding"/>
    <property type="evidence" value="ECO:0007669"/>
    <property type="project" value="TreeGrafter"/>
</dbReference>
<keyword evidence="10" id="KW-1185">Reference proteome</keyword>
<dbReference type="Gene3D" id="3.90.120.10">
    <property type="entry name" value="DNA Methylase, subunit A, domain 2"/>
    <property type="match status" value="1"/>
</dbReference>
<dbReference type="Proteomes" id="UP000005667">
    <property type="component" value="Plasmid AZO_p1"/>
</dbReference>
<dbReference type="HOGENOM" id="CLU_006958_2_2_5"/>
<dbReference type="PANTHER" id="PTHR10629">
    <property type="entry name" value="CYTOSINE-SPECIFIC METHYLTRANSFERASE"/>
    <property type="match status" value="1"/>
</dbReference>
<dbReference type="PRINTS" id="PR00105">
    <property type="entry name" value="C5METTRFRASE"/>
</dbReference>
<dbReference type="InterPro" id="IPR050390">
    <property type="entry name" value="C5-Methyltransferase"/>
</dbReference>
<evidence type="ECO:0000256" key="2">
    <source>
        <dbReference type="ARBA" id="ARBA00022603"/>
    </source>
</evidence>
<keyword evidence="5" id="KW-0680">Restriction system</keyword>
<dbReference type="KEGG" id="ali:AZOLI_p10441"/>
<comment type="similarity">
    <text evidence="7 8">Belongs to the class I-like SAM-binding methyltransferase superfamily. C5-methyltransferase family.</text>
</comment>
<keyword evidence="3 7" id="KW-0808">Transferase</keyword>
<dbReference type="GO" id="GO:0044027">
    <property type="term" value="P:negative regulation of gene expression via chromosomal CpG island methylation"/>
    <property type="evidence" value="ECO:0007669"/>
    <property type="project" value="TreeGrafter"/>
</dbReference>
<dbReference type="RefSeq" id="WP_014188153.1">
    <property type="nucleotide sequence ID" value="NC_016585.1"/>
</dbReference>